<evidence type="ECO:0000256" key="2">
    <source>
        <dbReference type="ARBA" id="ARBA00023136"/>
    </source>
</evidence>
<protein>
    <recommendedName>
        <fullName evidence="4">VASt domain-containing protein</fullName>
    </recommendedName>
</protein>
<reference evidence="5" key="1">
    <citation type="submission" date="2021-01" db="EMBL/GenBank/DDBJ databases">
        <authorList>
            <person name="Corre E."/>
            <person name="Pelletier E."/>
            <person name="Niang G."/>
            <person name="Scheremetjew M."/>
            <person name="Finn R."/>
            <person name="Kale V."/>
            <person name="Holt S."/>
            <person name="Cochrane G."/>
            <person name="Meng A."/>
            <person name="Brown T."/>
            <person name="Cohen L."/>
        </authorList>
    </citation>
    <scope>NUCLEOTIDE SEQUENCE</scope>
    <source>
        <strain evidence="5">CCMP3107</strain>
    </source>
</reference>
<evidence type="ECO:0000313" key="5">
    <source>
        <dbReference type="EMBL" id="CAE0637369.1"/>
    </source>
</evidence>
<gene>
    <name evidence="5" type="ORF">HAKA00212_LOCUS16146</name>
</gene>
<evidence type="ECO:0000259" key="4">
    <source>
        <dbReference type="PROSITE" id="PS51778"/>
    </source>
</evidence>
<evidence type="ECO:0000256" key="3">
    <source>
        <dbReference type="SAM" id="Coils"/>
    </source>
</evidence>
<keyword evidence="2" id="KW-0472">Membrane</keyword>
<feature type="domain" description="VASt" evidence="4">
    <location>
        <begin position="1"/>
        <end position="114"/>
    </location>
</feature>
<name>A0A7S4D9Y7_HETAK</name>
<dbReference type="GO" id="GO:0016020">
    <property type="term" value="C:membrane"/>
    <property type="evidence" value="ECO:0007669"/>
    <property type="project" value="UniProtKB-SubCell"/>
</dbReference>
<dbReference type="PROSITE" id="PS51778">
    <property type="entry name" value="VAST"/>
    <property type="match status" value="1"/>
</dbReference>
<accession>A0A7S4D9Y7</accession>
<dbReference type="InterPro" id="IPR031968">
    <property type="entry name" value="VASt"/>
</dbReference>
<dbReference type="Pfam" id="PF16016">
    <property type="entry name" value="VASt"/>
    <property type="match status" value="1"/>
</dbReference>
<comment type="subcellular location">
    <subcellularLocation>
        <location evidence="1">Membrane</location>
    </subcellularLocation>
</comment>
<evidence type="ECO:0000256" key="1">
    <source>
        <dbReference type="ARBA" id="ARBA00004370"/>
    </source>
</evidence>
<proteinExistence type="predicted"/>
<feature type="coiled-coil region" evidence="3">
    <location>
        <begin position="261"/>
        <end position="288"/>
    </location>
</feature>
<dbReference type="AlphaFoldDB" id="A0A7S4D9Y7"/>
<sequence length="297" mass="33707">MHYHAALQWALGVYQATVVEEQTCWLYGRDGIIFQIERRFGGIPAKDSFSVRETWVVRPGPAPKLSCRLSAGAEVRFRGLLPWAAYVDHKAREDARAFHRNFAKWIADFIDQPITSKKAVAESLRLGEQGPALSLRDKFCLGMSPNANWTSAFLRVLPYGLLVGMWCFGPHQKLLFHSPPPSLGNNTTHVKTEDSQGSSSNYYDVYDESPDLASYSSKEDHFMQAQETFQEMKALSLQLKQQASVIIEGFQMDVATQAVELKVFRTQCERMTRQIKTLSEDLEDMNRQNMGDELFLA</sequence>
<dbReference type="EMBL" id="HBIU01035082">
    <property type="protein sequence ID" value="CAE0637369.1"/>
    <property type="molecule type" value="Transcribed_RNA"/>
</dbReference>
<organism evidence="5">
    <name type="scientific">Heterosigma akashiwo</name>
    <name type="common">Chromophytic alga</name>
    <name type="synonym">Heterosigma carterae</name>
    <dbReference type="NCBI Taxonomy" id="2829"/>
    <lineage>
        <taxon>Eukaryota</taxon>
        <taxon>Sar</taxon>
        <taxon>Stramenopiles</taxon>
        <taxon>Ochrophyta</taxon>
        <taxon>Raphidophyceae</taxon>
        <taxon>Chattonellales</taxon>
        <taxon>Chattonellaceae</taxon>
        <taxon>Heterosigma</taxon>
    </lineage>
</organism>
<keyword evidence="3" id="KW-0175">Coiled coil</keyword>